<dbReference type="Proteomes" id="UP000554482">
    <property type="component" value="Unassembled WGS sequence"/>
</dbReference>
<dbReference type="PROSITE" id="PS50089">
    <property type="entry name" value="ZF_RING_2"/>
    <property type="match status" value="1"/>
</dbReference>
<dbReference type="PANTHER" id="PTHR45977">
    <property type="entry name" value="TARGET OF ERK KINASE MPK-1"/>
    <property type="match status" value="1"/>
</dbReference>
<comment type="subcellular location">
    <subcellularLocation>
        <location evidence="2">Membrane</location>
        <topology evidence="2">Multi-pass membrane protein</topology>
    </subcellularLocation>
</comment>
<dbReference type="CDD" id="cd16454">
    <property type="entry name" value="RING-H2_PA-TM-RING"/>
    <property type="match status" value="1"/>
</dbReference>
<dbReference type="PANTHER" id="PTHR45977:SF4">
    <property type="entry name" value="RING-TYPE DOMAIN-CONTAINING PROTEIN"/>
    <property type="match status" value="1"/>
</dbReference>
<dbReference type="SUPFAM" id="SSF57850">
    <property type="entry name" value="RING/U-box"/>
    <property type="match status" value="1"/>
</dbReference>
<reference evidence="14 15" key="1">
    <citation type="submission" date="2020-06" db="EMBL/GenBank/DDBJ databases">
        <title>Transcriptomic and genomic resources for Thalictrum thalictroides and T. hernandezii: Facilitating candidate gene discovery in an emerging model plant lineage.</title>
        <authorList>
            <person name="Arias T."/>
            <person name="Riano-Pachon D.M."/>
            <person name="Di Stilio V.S."/>
        </authorList>
    </citation>
    <scope>NUCLEOTIDE SEQUENCE [LARGE SCALE GENOMIC DNA]</scope>
    <source>
        <strain evidence="15">cv. WT478/WT964</strain>
        <tissue evidence="14">Leaves</tissue>
    </source>
</reference>
<dbReference type="GO" id="GO:0008270">
    <property type="term" value="F:zinc ion binding"/>
    <property type="evidence" value="ECO:0007669"/>
    <property type="project" value="UniProtKB-KW"/>
</dbReference>
<evidence type="ECO:0000256" key="11">
    <source>
        <dbReference type="ARBA" id="ARBA00023136"/>
    </source>
</evidence>
<evidence type="ECO:0000259" key="13">
    <source>
        <dbReference type="PROSITE" id="PS50089"/>
    </source>
</evidence>
<dbReference type="OrthoDB" id="8062037at2759"/>
<dbReference type="GO" id="GO:0006511">
    <property type="term" value="P:ubiquitin-dependent protein catabolic process"/>
    <property type="evidence" value="ECO:0007669"/>
    <property type="project" value="TreeGrafter"/>
</dbReference>
<dbReference type="EC" id="2.3.2.27" evidence="3"/>
<dbReference type="EMBL" id="JABWDY010014741">
    <property type="protein sequence ID" value="KAF5197412.1"/>
    <property type="molecule type" value="Genomic_DNA"/>
</dbReference>
<evidence type="ECO:0000256" key="10">
    <source>
        <dbReference type="ARBA" id="ARBA00022989"/>
    </source>
</evidence>
<keyword evidence="8" id="KW-0833">Ubl conjugation pathway</keyword>
<evidence type="ECO:0000256" key="7">
    <source>
        <dbReference type="ARBA" id="ARBA00022771"/>
    </source>
</evidence>
<accession>A0A7J6WMT6</accession>
<dbReference type="InterPro" id="IPR001841">
    <property type="entry name" value="Znf_RING"/>
</dbReference>
<dbReference type="GO" id="GO:0016567">
    <property type="term" value="P:protein ubiquitination"/>
    <property type="evidence" value="ECO:0007669"/>
    <property type="project" value="TreeGrafter"/>
</dbReference>
<sequence>MSKAAKETTIEPAVNWRRRVTARRSVPATNETAIEPAVNWRRKATAHRSVPTTNESAIQPAVNWRRRVTARRSVPATKETAIQPAVNCRRRVTARRSVPPASGGQIASQVTNTKPSLQMIKKILVGPKVFVMEGGEDCSICLEHIKEGDDARTIDCNHTFHADCISEWVEQQATCPLCRFDMYSTLNSRKRKFEIGLLV</sequence>
<dbReference type="Pfam" id="PF13639">
    <property type="entry name" value="zf-RING_2"/>
    <property type="match status" value="1"/>
</dbReference>
<keyword evidence="9" id="KW-0862">Zinc</keyword>
<keyword evidence="11" id="KW-0472">Membrane</keyword>
<keyword evidence="7 12" id="KW-0863">Zinc-finger</keyword>
<dbReference type="GO" id="GO:0061630">
    <property type="term" value="F:ubiquitin protein ligase activity"/>
    <property type="evidence" value="ECO:0007669"/>
    <property type="project" value="UniProtKB-EC"/>
</dbReference>
<proteinExistence type="predicted"/>
<dbReference type="InterPro" id="IPR013083">
    <property type="entry name" value="Znf_RING/FYVE/PHD"/>
</dbReference>
<protein>
    <recommendedName>
        <fullName evidence="3">RING-type E3 ubiquitin transferase</fullName>
        <ecNumber evidence="3">2.3.2.27</ecNumber>
    </recommendedName>
</protein>
<dbReference type="SMART" id="SM00184">
    <property type="entry name" value="RING"/>
    <property type="match status" value="1"/>
</dbReference>
<keyword evidence="4" id="KW-0808">Transferase</keyword>
<evidence type="ECO:0000256" key="6">
    <source>
        <dbReference type="ARBA" id="ARBA00022723"/>
    </source>
</evidence>
<evidence type="ECO:0000256" key="9">
    <source>
        <dbReference type="ARBA" id="ARBA00022833"/>
    </source>
</evidence>
<evidence type="ECO:0000256" key="12">
    <source>
        <dbReference type="PROSITE-ProRule" id="PRU00175"/>
    </source>
</evidence>
<evidence type="ECO:0000256" key="4">
    <source>
        <dbReference type="ARBA" id="ARBA00022679"/>
    </source>
</evidence>
<keyword evidence="10" id="KW-1133">Transmembrane helix</keyword>
<evidence type="ECO:0000256" key="8">
    <source>
        <dbReference type="ARBA" id="ARBA00022786"/>
    </source>
</evidence>
<dbReference type="GO" id="GO:0016020">
    <property type="term" value="C:membrane"/>
    <property type="evidence" value="ECO:0007669"/>
    <property type="project" value="UniProtKB-SubCell"/>
</dbReference>
<gene>
    <name evidence="14" type="ORF">FRX31_013001</name>
</gene>
<keyword evidence="15" id="KW-1185">Reference proteome</keyword>
<evidence type="ECO:0000313" key="14">
    <source>
        <dbReference type="EMBL" id="KAF5197412.1"/>
    </source>
</evidence>
<dbReference type="AlphaFoldDB" id="A0A7J6WMT6"/>
<keyword evidence="5" id="KW-0812">Transmembrane</keyword>
<organism evidence="14 15">
    <name type="scientific">Thalictrum thalictroides</name>
    <name type="common">Rue-anemone</name>
    <name type="synonym">Anemone thalictroides</name>
    <dbReference type="NCBI Taxonomy" id="46969"/>
    <lineage>
        <taxon>Eukaryota</taxon>
        <taxon>Viridiplantae</taxon>
        <taxon>Streptophyta</taxon>
        <taxon>Embryophyta</taxon>
        <taxon>Tracheophyta</taxon>
        <taxon>Spermatophyta</taxon>
        <taxon>Magnoliopsida</taxon>
        <taxon>Ranunculales</taxon>
        <taxon>Ranunculaceae</taxon>
        <taxon>Thalictroideae</taxon>
        <taxon>Thalictrum</taxon>
    </lineage>
</organism>
<keyword evidence="6" id="KW-0479">Metal-binding</keyword>
<evidence type="ECO:0000256" key="3">
    <source>
        <dbReference type="ARBA" id="ARBA00012483"/>
    </source>
</evidence>
<dbReference type="Gene3D" id="3.30.40.10">
    <property type="entry name" value="Zinc/RING finger domain, C3HC4 (zinc finger)"/>
    <property type="match status" value="1"/>
</dbReference>
<evidence type="ECO:0000313" key="15">
    <source>
        <dbReference type="Proteomes" id="UP000554482"/>
    </source>
</evidence>
<comment type="caution">
    <text evidence="14">The sequence shown here is derived from an EMBL/GenBank/DDBJ whole genome shotgun (WGS) entry which is preliminary data.</text>
</comment>
<comment type="catalytic activity">
    <reaction evidence="1">
        <text>S-ubiquitinyl-[E2 ubiquitin-conjugating enzyme]-L-cysteine + [acceptor protein]-L-lysine = [E2 ubiquitin-conjugating enzyme]-L-cysteine + N(6)-ubiquitinyl-[acceptor protein]-L-lysine.</text>
        <dbReference type="EC" id="2.3.2.27"/>
    </reaction>
</comment>
<evidence type="ECO:0000256" key="1">
    <source>
        <dbReference type="ARBA" id="ARBA00000900"/>
    </source>
</evidence>
<feature type="domain" description="RING-type" evidence="13">
    <location>
        <begin position="138"/>
        <end position="179"/>
    </location>
</feature>
<evidence type="ECO:0000256" key="5">
    <source>
        <dbReference type="ARBA" id="ARBA00022692"/>
    </source>
</evidence>
<name>A0A7J6WMT6_THATH</name>
<evidence type="ECO:0000256" key="2">
    <source>
        <dbReference type="ARBA" id="ARBA00004141"/>
    </source>
</evidence>